<dbReference type="STRING" id="1527.SAMN04489757_10436"/>
<organism evidence="2 3">
    <name type="scientific">Anaerocolumna aminovalerica</name>
    <dbReference type="NCBI Taxonomy" id="1527"/>
    <lineage>
        <taxon>Bacteria</taxon>
        <taxon>Bacillati</taxon>
        <taxon>Bacillota</taxon>
        <taxon>Clostridia</taxon>
        <taxon>Lachnospirales</taxon>
        <taxon>Lachnospiraceae</taxon>
        <taxon>Anaerocolumna</taxon>
    </lineage>
</organism>
<evidence type="ECO:0000313" key="3">
    <source>
        <dbReference type="Proteomes" id="UP000198806"/>
    </source>
</evidence>
<protein>
    <submittedName>
        <fullName evidence="2">Uncharacterized protein</fullName>
    </submittedName>
</protein>
<evidence type="ECO:0000313" key="2">
    <source>
        <dbReference type="EMBL" id="SFN90807.1"/>
    </source>
</evidence>
<name>A0A1I5CV49_9FIRM</name>
<dbReference type="Proteomes" id="UP000198806">
    <property type="component" value="Unassembled WGS sequence"/>
</dbReference>
<dbReference type="RefSeq" id="WP_091684358.1">
    <property type="nucleotide sequence ID" value="NZ_BAABFM010000079.1"/>
</dbReference>
<keyword evidence="1" id="KW-0175">Coiled coil</keyword>
<proteinExistence type="predicted"/>
<accession>A0A1I5CV49</accession>
<keyword evidence="3" id="KW-1185">Reference proteome</keyword>
<sequence>MKTIEVIKKEYLDFSTEEAEKCKKQIQVLKQEDKEDEANLEKVKLNIYEIFETLIAASEKKVLNQKNMTEEEKATAFCEDFFGYFDKIPINWRINYEKAKEYNDVTQYVTEENKLFVAEQLKNQFSCIIK</sequence>
<feature type="coiled-coil region" evidence="1">
    <location>
        <begin position="12"/>
        <end position="46"/>
    </location>
</feature>
<gene>
    <name evidence="2" type="ORF">SAMN04489757_10436</name>
</gene>
<dbReference type="OrthoDB" id="1707390at2"/>
<dbReference type="EMBL" id="FOWD01000004">
    <property type="protein sequence ID" value="SFN90807.1"/>
    <property type="molecule type" value="Genomic_DNA"/>
</dbReference>
<dbReference type="AlphaFoldDB" id="A0A1I5CV49"/>
<evidence type="ECO:0000256" key="1">
    <source>
        <dbReference type="SAM" id="Coils"/>
    </source>
</evidence>
<reference evidence="2 3" key="1">
    <citation type="submission" date="2016-10" db="EMBL/GenBank/DDBJ databases">
        <authorList>
            <person name="de Groot N.N."/>
        </authorList>
    </citation>
    <scope>NUCLEOTIDE SEQUENCE [LARGE SCALE GENOMIC DNA]</scope>
    <source>
        <strain evidence="2 3">DSM 1283</strain>
    </source>
</reference>